<dbReference type="EMBL" id="MN740947">
    <property type="protein sequence ID" value="QHU19299.1"/>
    <property type="molecule type" value="Genomic_DNA"/>
</dbReference>
<proteinExistence type="predicted"/>
<accession>A0A6C0KNU1</accession>
<reference evidence="1" key="1">
    <citation type="journal article" date="2020" name="Nature">
        <title>Giant virus diversity and host interactions through global metagenomics.</title>
        <authorList>
            <person name="Schulz F."/>
            <person name="Roux S."/>
            <person name="Paez-Espino D."/>
            <person name="Jungbluth S."/>
            <person name="Walsh D.A."/>
            <person name="Denef V.J."/>
            <person name="McMahon K.D."/>
            <person name="Konstantinidis K.T."/>
            <person name="Eloe-Fadrosh E.A."/>
            <person name="Kyrpides N.C."/>
            <person name="Woyke T."/>
        </authorList>
    </citation>
    <scope>NUCLEOTIDE SEQUENCE</scope>
    <source>
        <strain evidence="1">GVMAG-S-3300013014-104</strain>
    </source>
</reference>
<sequence>MNNPFLKINDNRTISSNFNKPETSNGKYRFKNKNNLEKAFFIDDNDFPDLLNNKINSPNENSSNYKDIVSSDNIKNDLSQDIIVKPGIVDISYKNNKMVFLNGPLTSYQKSVLKQNEINEYLLNDSNYNMNKAIDFMRNNWENYRNEYDSVYGEGSFEEKFFYKDRDKLDLDILSDEESDIDDDDFDENQYKNFDINV</sequence>
<name>A0A6C0KNU1_9ZZZZ</name>
<dbReference type="AlphaFoldDB" id="A0A6C0KNU1"/>
<protein>
    <submittedName>
        <fullName evidence="1">Uncharacterized protein</fullName>
    </submittedName>
</protein>
<organism evidence="1">
    <name type="scientific">viral metagenome</name>
    <dbReference type="NCBI Taxonomy" id="1070528"/>
    <lineage>
        <taxon>unclassified sequences</taxon>
        <taxon>metagenomes</taxon>
        <taxon>organismal metagenomes</taxon>
    </lineage>
</organism>
<evidence type="ECO:0000313" key="1">
    <source>
        <dbReference type="EMBL" id="QHU19299.1"/>
    </source>
</evidence>